<organism evidence="1 2">
    <name type="scientific">Thermococcus guaymasensis DSM 11113</name>
    <dbReference type="NCBI Taxonomy" id="1432656"/>
    <lineage>
        <taxon>Archaea</taxon>
        <taxon>Methanobacteriati</taxon>
        <taxon>Methanobacteriota</taxon>
        <taxon>Thermococci</taxon>
        <taxon>Thermococcales</taxon>
        <taxon>Thermococcaceae</taxon>
        <taxon>Thermococcus</taxon>
    </lineage>
</organism>
<name>A0A0X1KKP1_9EURY</name>
<dbReference type="PATRIC" id="fig|1432656.3.peg.1209"/>
<dbReference type="STRING" id="1432656.X802_06230"/>
<keyword evidence="2" id="KW-1185">Reference proteome</keyword>
<reference evidence="1 2" key="1">
    <citation type="submission" date="2014-01" db="EMBL/GenBank/DDBJ databases">
        <title>Genome sequencing of Thermococcus guaymasensis.</title>
        <authorList>
            <person name="Zhang X."/>
            <person name="Alvare G."/>
            <person name="Fristensky B."/>
            <person name="Chen L."/>
            <person name="Suen T."/>
            <person name="Chen Q."/>
            <person name="Ma K."/>
        </authorList>
    </citation>
    <scope>NUCLEOTIDE SEQUENCE [LARGE SCALE GENOMIC DNA]</scope>
    <source>
        <strain evidence="1 2">DSM 11113</strain>
    </source>
</reference>
<dbReference type="AlphaFoldDB" id="A0A0X1KKP1"/>
<dbReference type="OrthoDB" id="375484at2157"/>
<accession>A0A0X1KKP1</accession>
<dbReference type="Proteomes" id="UP000062043">
    <property type="component" value="Chromosome"/>
</dbReference>
<evidence type="ECO:0000313" key="2">
    <source>
        <dbReference type="Proteomes" id="UP000062043"/>
    </source>
</evidence>
<proteinExistence type="predicted"/>
<dbReference type="KEGG" id="tgy:X802_06230"/>
<evidence type="ECO:0000313" key="1">
    <source>
        <dbReference type="EMBL" id="AJC71800.1"/>
    </source>
</evidence>
<protein>
    <submittedName>
        <fullName evidence="1">Uncharacterized protein</fullName>
    </submittedName>
</protein>
<gene>
    <name evidence="1" type="ORF">X802_06230</name>
</gene>
<dbReference type="EMBL" id="CP007140">
    <property type="protein sequence ID" value="AJC71800.1"/>
    <property type="molecule type" value="Genomic_DNA"/>
</dbReference>
<sequence length="50" mass="5866">MVIEIKVPLREEELKNLLGGKSRKKNWEKLFGIAKGLPEFKEEDRVDVRV</sequence>